<gene>
    <name evidence="1" type="ORF">MAXJ12_23747</name>
</gene>
<evidence type="ECO:0000313" key="1">
    <source>
        <dbReference type="EMBL" id="EHK54627.1"/>
    </source>
</evidence>
<dbReference type="AlphaFoldDB" id="H0HX30"/>
<dbReference type="EMBL" id="AHAM01000204">
    <property type="protein sequence ID" value="EHK54627.1"/>
    <property type="molecule type" value="Genomic_DNA"/>
</dbReference>
<keyword evidence="2" id="KW-1185">Reference proteome</keyword>
<dbReference type="Proteomes" id="UP000003250">
    <property type="component" value="Unassembled WGS sequence"/>
</dbReference>
<protein>
    <submittedName>
        <fullName evidence="1">Uncharacterized protein</fullName>
    </submittedName>
</protein>
<reference evidence="1 2" key="1">
    <citation type="journal article" date="2012" name="J. Bacteriol.">
        <title>Draft Genome Sequence of Mesorhizobium alhagi CCNWXJ12-2T, a Novel Salt-Resistant Species Isolated from the Desert of Northwestern China.</title>
        <authorList>
            <person name="Zhou M."/>
            <person name="Chen W."/>
            <person name="Chen H."/>
            <person name="Wei G."/>
        </authorList>
    </citation>
    <scope>NUCLEOTIDE SEQUENCE [LARGE SCALE GENOMIC DNA]</scope>
    <source>
        <strain evidence="1 2">CCNWXJ12-2</strain>
    </source>
</reference>
<dbReference type="PATRIC" id="fig|1107882.3.peg.4613"/>
<organism evidence="1 2">
    <name type="scientific">Mesorhizobium alhagi CCNWXJ12-2</name>
    <dbReference type="NCBI Taxonomy" id="1107882"/>
    <lineage>
        <taxon>Bacteria</taxon>
        <taxon>Pseudomonadati</taxon>
        <taxon>Pseudomonadota</taxon>
        <taxon>Alphaproteobacteria</taxon>
        <taxon>Hyphomicrobiales</taxon>
        <taxon>Phyllobacteriaceae</taxon>
        <taxon>Allomesorhizobium</taxon>
    </lineage>
</organism>
<proteinExistence type="predicted"/>
<accession>H0HX30</accession>
<sequence>MVCTDGAESGQHALDDIARHLDPTGSAPALAAENRRALLDSDQIG</sequence>
<evidence type="ECO:0000313" key="2">
    <source>
        <dbReference type="Proteomes" id="UP000003250"/>
    </source>
</evidence>
<name>H0HX30_9HYPH</name>